<sequence>MKVAAFDFDGTLHHPPHGFDPAGIAAIDAWRQAGHLAISATGRSRTALARGMAGSGLEFDYQVLSNGASATDGANRELIFGHEISGDILRAVLAEFGHRDGLAIFGTTLGHTDGVFANTTARTHSFTAHFAPMRIDDIPHHQFAVIPLWVPDDAGLRAEVVSWATTLGSVEVAQNQDYIDLMAPGRSKGSGIQELFGVLGIDRADVELYTFGDSWNDLTMHAFADHSHSFRHSPADVQAATDHVIGSVSEVLGGYM</sequence>
<proteinExistence type="predicted"/>
<dbReference type="GO" id="GO:0000287">
    <property type="term" value="F:magnesium ion binding"/>
    <property type="evidence" value="ECO:0007669"/>
    <property type="project" value="TreeGrafter"/>
</dbReference>
<keyword evidence="4" id="KW-1185">Reference proteome</keyword>
<protein>
    <submittedName>
        <fullName evidence="2">HAD hydrolase family protein</fullName>
    </submittedName>
</protein>
<evidence type="ECO:0000313" key="1">
    <source>
        <dbReference type="EMBL" id="MBC3179031.1"/>
    </source>
</evidence>
<dbReference type="GO" id="GO:0005829">
    <property type="term" value="C:cytosol"/>
    <property type="evidence" value="ECO:0007669"/>
    <property type="project" value="TreeGrafter"/>
</dbReference>
<dbReference type="InterPro" id="IPR023214">
    <property type="entry name" value="HAD_sf"/>
</dbReference>
<organism evidence="2 3">
    <name type="scientific">Corynebacterium lujinxingii</name>
    <dbReference type="NCBI Taxonomy" id="2763010"/>
    <lineage>
        <taxon>Bacteria</taxon>
        <taxon>Bacillati</taxon>
        <taxon>Actinomycetota</taxon>
        <taxon>Actinomycetes</taxon>
        <taxon>Mycobacteriales</taxon>
        <taxon>Corynebacteriaceae</taxon>
        <taxon>Corynebacterium</taxon>
    </lineage>
</organism>
<name>A0A7H0JZY4_9CORY</name>
<evidence type="ECO:0000313" key="4">
    <source>
        <dbReference type="Proteomes" id="UP000642876"/>
    </source>
</evidence>
<dbReference type="Gene3D" id="3.40.50.1000">
    <property type="entry name" value="HAD superfamily/HAD-like"/>
    <property type="match status" value="1"/>
</dbReference>
<evidence type="ECO:0000313" key="3">
    <source>
        <dbReference type="Proteomes" id="UP000516235"/>
    </source>
</evidence>
<dbReference type="RefSeq" id="WP_171194277.1">
    <property type="nucleotide sequence ID" value="NZ_CP061032.1"/>
</dbReference>
<keyword evidence="2" id="KW-0378">Hydrolase</keyword>
<dbReference type="Gene3D" id="3.30.1240.10">
    <property type="match status" value="1"/>
</dbReference>
<evidence type="ECO:0000313" key="2">
    <source>
        <dbReference type="EMBL" id="QNP90600.1"/>
    </source>
</evidence>
<dbReference type="AlphaFoldDB" id="A0A7H0JZY4"/>
<accession>A0A7H0JZY4</accession>
<dbReference type="Proteomes" id="UP000642876">
    <property type="component" value="Unassembled WGS sequence"/>
</dbReference>
<dbReference type="EMBL" id="CP061032">
    <property type="protein sequence ID" value="QNP90600.1"/>
    <property type="molecule type" value="Genomic_DNA"/>
</dbReference>
<dbReference type="PANTHER" id="PTHR10000:SF8">
    <property type="entry name" value="HAD SUPERFAMILY HYDROLASE-LIKE, TYPE 3"/>
    <property type="match status" value="1"/>
</dbReference>
<dbReference type="SUPFAM" id="SSF56784">
    <property type="entry name" value="HAD-like"/>
    <property type="match status" value="1"/>
</dbReference>
<dbReference type="GO" id="GO:0016791">
    <property type="term" value="F:phosphatase activity"/>
    <property type="evidence" value="ECO:0007669"/>
    <property type="project" value="TreeGrafter"/>
</dbReference>
<dbReference type="KEGG" id="cluj:IAU68_02065"/>
<dbReference type="InterPro" id="IPR036412">
    <property type="entry name" value="HAD-like_sf"/>
</dbReference>
<dbReference type="Proteomes" id="UP000516235">
    <property type="component" value="Chromosome"/>
</dbReference>
<reference evidence="3 4" key="1">
    <citation type="submission" date="2020-08" db="EMBL/GenBank/DDBJ databases">
        <title>novel species in genus Corynebacterium.</title>
        <authorList>
            <person name="Zhang G."/>
        </authorList>
    </citation>
    <scope>NUCLEOTIDE SEQUENCE [LARGE SCALE GENOMIC DNA]</scope>
    <source>
        <strain evidence="2">Zg-917</strain>
        <strain evidence="3 4">zg-917</strain>
    </source>
</reference>
<gene>
    <name evidence="1" type="ORF">H7348_06870</name>
    <name evidence="2" type="ORF">IAU68_02065</name>
</gene>
<dbReference type="PANTHER" id="PTHR10000">
    <property type="entry name" value="PHOSPHOSERINE PHOSPHATASE"/>
    <property type="match status" value="1"/>
</dbReference>
<dbReference type="EMBL" id="JACMYE010000005">
    <property type="protein sequence ID" value="MBC3179031.1"/>
    <property type="molecule type" value="Genomic_DNA"/>
</dbReference>
<dbReference type="Pfam" id="PF08282">
    <property type="entry name" value="Hydrolase_3"/>
    <property type="match status" value="1"/>
</dbReference>